<keyword evidence="8" id="KW-1185">Reference proteome</keyword>
<evidence type="ECO:0000256" key="5">
    <source>
        <dbReference type="SAM" id="Phobius"/>
    </source>
</evidence>
<feature type="transmembrane region" description="Helical" evidence="5">
    <location>
        <begin position="133"/>
        <end position="155"/>
    </location>
</feature>
<evidence type="ECO:0000256" key="1">
    <source>
        <dbReference type="ARBA" id="ARBA00004370"/>
    </source>
</evidence>
<reference evidence="7 8" key="1">
    <citation type="journal article" date="2013" name="Nature">
        <title>Insights into bilaterian evolution from three spiralian genomes.</title>
        <authorList>
            <person name="Simakov O."/>
            <person name="Marletaz F."/>
            <person name="Cho S.J."/>
            <person name="Edsinger-Gonzales E."/>
            <person name="Havlak P."/>
            <person name="Hellsten U."/>
            <person name="Kuo D.H."/>
            <person name="Larsson T."/>
            <person name="Lv J."/>
            <person name="Arendt D."/>
            <person name="Savage R."/>
            <person name="Osoegawa K."/>
            <person name="de Jong P."/>
            <person name="Grimwood J."/>
            <person name="Chapman J.A."/>
            <person name="Shapiro H."/>
            <person name="Aerts A."/>
            <person name="Otillar R.P."/>
            <person name="Terry A.Y."/>
            <person name="Boore J.L."/>
            <person name="Grigoriev I.V."/>
            <person name="Lindberg D.R."/>
            <person name="Seaver E.C."/>
            <person name="Weisblat D.A."/>
            <person name="Putnam N.H."/>
            <person name="Rokhsar D.S."/>
        </authorList>
    </citation>
    <scope>NUCLEOTIDE SEQUENCE [LARGE SCALE GENOMIC DNA]</scope>
</reference>
<sequence>MLRKSRTICYVYYFLCIFRISHIHYLALAVMALFVSFLSYPSKRHMDPTSTLITFTHLMMFTAQLGAQLWVTLVAGITMFCSLPRRMFGQVQKRLFPMFFFWCYVTSVLTISTFLCLSEFLMHLHVLFNIFQMYALAISFLSATANTLVLAPLIVTAMVKTFDMEVTAGVGDIIGYADIKDLKSNEEYLTSYSMFRKCHGVSACLTVVALLSNTYYLYSLSSSIVLVDSLNI</sequence>
<dbReference type="InterPro" id="IPR025423">
    <property type="entry name" value="TMEM205-like"/>
</dbReference>
<dbReference type="InterPro" id="IPR053009">
    <property type="entry name" value="Xanthocillin_Biosynth-Assoc"/>
</dbReference>
<dbReference type="KEGG" id="lgi:LOTGIDRAFT_111412"/>
<organism evidence="7 8">
    <name type="scientific">Lottia gigantea</name>
    <name type="common">Giant owl limpet</name>
    <dbReference type="NCBI Taxonomy" id="225164"/>
    <lineage>
        <taxon>Eukaryota</taxon>
        <taxon>Metazoa</taxon>
        <taxon>Spiralia</taxon>
        <taxon>Lophotrochozoa</taxon>
        <taxon>Mollusca</taxon>
        <taxon>Gastropoda</taxon>
        <taxon>Patellogastropoda</taxon>
        <taxon>Lottioidea</taxon>
        <taxon>Lottiidae</taxon>
        <taxon>Lottia</taxon>
    </lineage>
</organism>
<feature type="domain" description="TMEM205-like" evidence="6">
    <location>
        <begin position="60"/>
        <end position="160"/>
    </location>
</feature>
<dbReference type="RefSeq" id="XP_009047374.1">
    <property type="nucleotide sequence ID" value="XM_009049126.1"/>
</dbReference>
<evidence type="ECO:0000256" key="2">
    <source>
        <dbReference type="ARBA" id="ARBA00022692"/>
    </source>
</evidence>
<gene>
    <name evidence="7" type="ORF">LOTGIDRAFT_111412</name>
</gene>
<dbReference type="PANTHER" id="PTHR23241">
    <property type="entry name" value="LATE EMBRYOGENESIS ABUNDANT PLANTS LEA-RELATED"/>
    <property type="match status" value="1"/>
</dbReference>
<dbReference type="OMA" id="FQMRAVE"/>
<dbReference type="EMBL" id="KB200329">
    <property type="protein sequence ID" value="ESP02216.1"/>
    <property type="molecule type" value="Genomic_DNA"/>
</dbReference>
<dbReference type="OrthoDB" id="1641132at2759"/>
<dbReference type="Proteomes" id="UP000030746">
    <property type="component" value="Unassembled WGS sequence"/>
</dbReference>
<name>V4B451_LOTGI</name>
<keyword evidence="4 5" id="KW-0472">Membrane</keyword>
<evidence type="ECO:0000256" key="4">
    <source>
        <dbReference type="ARBA" id="ARBA00023136"/>
    </source>
</evidence>
<feature type="transmembrane region" description="Helical" evidence="5">
    <location>
        <begin position="95"/>
        <end position="121"/>
    </location>
</feature>
<accession>V4B451</accession>
<evidence type="ECO:0000313" key="7">
    <source>
        <dbReference type="EMBL" id="ESP02216.1"/>
    </source>
</evidence>
<dbReference type="PANTHER" id="PTHR23241:SF102">
    <property type="entry name" value="LD23009P"/>
    <property type="match status" value="1"/>
</dbReference>
<dbReference type="Pfam" id="PF13664">
    <property type="entry name" value="DUF4149"/>
    <property type="match status" value="1"/>
</dbReference>
<protein>
    <recommendedName>
        <fullName evidence="6">TMEM205-like domain-containing protein</fullName>
    </recommendedName>
</protein>
<comment type="subcellular location">
    <subcellularLocation>
        <location evidence="1">Membrane</location>
    </subcellularLocation>
</comment>
<evidence type="ECO:0000256" key="3">
    <source>
        <dbReference type="ARBA" id="ARBA00022989"/>
    </source>
</evidence>
<feature type="transmembrane region" description="Helical" evidence="5">
    <location>
        <begin position="12"/>
        <end position="38"/>
    </location>
</feature>
<proteinExistence type="predicted"/>
<evidence type="ECO:0000313" key="8">
    <source>
        <dbReference type="Proteomes" id="UP000030746"/>
    </source>
</evidence>
<dbReference type="HOGENOM" id="CLU_1196015_0_0_1"/>
<feature type="transmembrane region" description="Helical" evidence="5">
    <location>
        <begin position="198"/>
        <end position="218"/>
    </location>
</feature>
<dbReference type="GO" id="GO:0016020">
    <property type="term" value="C:membrane"/>
    <property type="evidence" value="ECO:0007669"/>
    <property type="project" value="UniProtKB-SubCell"/>
</dbReference>
<keyword evidence="2 5" id="KW-0812">Transmembrane</keyword>
<keyword evidence="3 5" id="KW-1133">Transmembrane helix</keyword>
<dbReference type="GeneID" id="20230717"/>
<feature type="transmembrane region" description="Helical" evidence="5">
    <location>
        <begin position="58"/>
        <end position="83"/>
    </location>
</feature>
<dbReference type="CTD" id="20230717"/>
<evidence type="ECO:0000259" key="6">
    <source>
        <dbReference type="Pfam" id="PF13664"/>
    </source>
</evidence>
<dbReference type="AlphaFoldDB" id="V4B451"/>